<gene>
    <name evidence="1" type="ORF">PPAR00522_LOCUS380</name>
</gene>
<sequence>MDPNPDSFIKVSKASIPKAVAGKISHSTRAGLPPTCLCVGPACVNQAVKAISIARTFLSRDGYDVSFQPAFRDFNRHKANLALRVIAVKPKTPLPSEDEDELSISRTSKPNVVAGAICARIRDGKRVSITAIGIDAVANAVLAIGSSRVFLVENHLDVRAMPEFIVINKADKEMNALRFHLVAETFDEEHRFPLLVTSNPPGVHAFGQGSPSTVE</sequence>
<dbReference type="EMBL" id="HBFM01000735">
    <property type="protein sequence ID" value="CAD8763996.1"/>
    <property type="molecule type" value="Transcribed_RNA"/>
</dbReference>
<name>A0A7S0UM43_9CHLO</name>
<dbReference type="GO" id="GO:0003676">
    <property type="term" value="F:nucleic acid binding"/>
    <property type="evidence" value="ECO:0007669"/>
    <property type="project" value="InterPro"/>
</dbReference>
<proteinExistence type="predicted"/>
<dbReference type="Pfam" id="PF04232">
    <property type="entry name" value="SpoVS"/>
    <property type="match status" value="2"/>
</dbReference>
<evidence type="ECO:0000313" key="1">
    <source>
        <dbReference type="EMBL" id="CAD8763996.1"/>
    </source>
</evidence>
<dbReference type="AlphaFoldDB" id="A0A7S0UM43"/>
<protein>
    <submittedName>
        <fullName evidence="1">Uncharacterized protein</fullName>
    </submittedName>
</protein>
<dbReference type="PANTHER" id="PTHR35331">
    <property type="entry name" value="STAGE V SPORULATION PROTEIN S"/>
    <property type="match status" value="1"/>
</dbReference>
<accession>A0A7S0UM43</accession>
<reference evidence="1" key="1">
    <citation type="submission" date="2021-01" db="EMBL/GenBank/DDBJ databases">
        <authorList>
            <person name="Corre E."/>
            <person name="Pelletier E."/>
            <person name="Niang G."/>
            <person name="Scheremetjew M."/>
            <person name="Finn R."/>
            <person name="Kale V."/>
            <person name="Holt S."/>
            <person name="Cochrane G."/>
            <person name="Meng A."/>
            <person name="Brown T."/>
            <person name="Cohen L."/>
        </authorList>
    </citation>
    <scope>NUCLEOTIDE SEQUENCE</scope>
    <source>
        <strain evidence="1">SAG 63-3</strain>
    </source>
</reference>
<dbReference type="Gene3D" id="3.30.110.20">
    <property type="entry name" value="Alba-like domain"/>
    <property type="match status" value="2"/>
</dbReference>
<dbReference type="PANTHER" id="PTHR35331:SF1">
    <property type="entry name" value="STAGE V SPORULATION PROTEIN S"/>
    <property type="match status" value="1"/>
</dbReference>
<organism evidence="1">
    <name type="scientific">Polytomella parva</name>
    <dbReference type="NCBI Taxonomy" id="51329"/>
    <lineage>
        <taxon>Eukaryota</taxon>
        <taxon>Viridiplantae</taxon>
        <taxon>Chlorophyta</taxon>
        <taxon>core chlorophytes</taxon>
        <taxon>Chlorophyceae</taxon>
        <taxon>CS clade</taxon>
        <taxon>Chlamydomonadales</taxon>
        <taxon>Chlamydomonadaceae</taxon>
        <taxon>Polytomella</taxon>
    </lineage>
</organism>
<dbReference type="InterPro" id="IPR036882">
    <property type="entry name" value="Alba-like_dom_sf"/>
</dbReference>
<dbReference type="InterPro" id="IPR007347">
    <property type="entry name" value="SpoVS"/>
</dbReference>